<dbReference type="OrthoDB" id="9802051at2"/>
<dbReference type="RefSeq" id="WP_017740761.1">
    <property type="nucleotide sequence ID" value="NZ_KQ976356.1"/>
</dbReference>
<evidence type="ECO:0000313" key="5">
    <source>
        <dbReference type="EMBL" id="KYC34521.1"/>
    </source>
</evidence>
<reference evidence="5 6" key="1">
    <citation type="journal article" date="2013" name="Genome Biol. Evol.">
        <title>Genomes of Stigonematalean cyanobacteria (subsection V) and the evolution of oxygenic photosynthesis from prokaryotes to plastids.</title>
        <authorList>
            <person name="Dagan T."/>
            <person name="Roettger M."/>
            <person name="Stucken K."/>
            <person name="Landan G."/>
            <person name="Koch R."/>
            <person name="Major P."/>
            <person name="Gould S.B."/>
            <person name="Goremykin V.V."/>
            <person name="Rippka R."/>
            <person name="Tandeau de Marsac N."/>
            <person name="Gugger M."/>
            <person name="Lockhart P.J."/>
            <person name="Allen J.F."/>
            <person name="Brune I."/>
            <person name="Maus I."/>
            <person name="Puhler A."/>
            <person name="Martin W.F."/>
        </authorList>
    </citation>
    <scope>NUCLEOTIDE SEQUENCE [LARGE SCALE GENOMIC DNA]</scope>
    <source>
        <strain evidence="5 6">PCC 7110</strain>
    </source>
</reference>
<dbReference type="Pfam" id="PF17762">
    <property type="entry name" value="HTH_ParB"/>
    <property type="match status" value="1"/>
</dbReference>
<dbReference type="Gene3D" id="3.90.1530.30">
    <property type="match status" value="1"/>
</dbReference>
<comment type="caution">
    <text evidence="5">The sequence shown here is derived from an EMBL/GenBank/DDBJ whole genome shotgun (WGS) entry which is preliminary data.</text>
</comment>
<keyword evidence="6" id="KW-1185">Reference proteome</keyword>
<gene>
    <name evidence="5" type="ORF">WA1_50800</name>
</gene>
<dbReference type="GO" id="GO:0007059">
    <property type="term" value="P:chromosome segregation"/>
    <property type="evidence" value="ECO:0007669"/>
    <property type="project" value="TreeGrafter"/>
</dbReference>
<dbReference type="GO" id="GO:0003677">
    <property type="term" value="F:DNA binding"/>
    <property type="evidence" value="ECO:0007669"/>
    <property type="project" value="UniProtKB-KW"/>
</dbReference>
<organism evidence="5 6">
    <name type="scientific">Scytonema hofmannii PCC 7110</name>
    <dbReference type="NCBI Taxonomy" id="128403"/>
    <lineage>
        <taxon>Bacteria</taxon>
        <taxon>Bacillati</taxon>
        <taxon>Cyanobacteriota</taxon>
        <taxon>Cyanophyceae</taxon>
        <taxon>Nostocales</taxon>
        <taxon>Scytonemataceae</taxon>
        <taxon>Scytonema</taxon>
    </lineage>
</organism>
<dbReference type="InterPro" id="IPR050336">
    <property type="entry name" value="Chromosome_partition/occlusion"/>
</dbReference>
<dbReference type="GO" id="GO:0005694">
    <property type="term" value="C:chromosome"/>
    <property type="evidence" value="ECO:0007669"/>
    <property type="project" value="TreeGrafter"/>
</dbReference>
<dbReference type="Gene3D" id="1.10.10.2830">
    <property type="match status" value="1"/>
</dbReference>
<dbReference type="STRING" id="128403.WA1_50800"/>
<feature type="domain" description="ParB-like N-terminal" evidence="4">
    <location>
        <begin position="70"/>
        <end position="160"/>
    </location>
</feature>
<dbReference type="SUPFAM" id="SSF109709">
    <property type="entry name" value="KorB DNA-binding domain-like"/>
    <property type="match status" value="1"/>
</dbReference>
<keyword evidence="2" id="KW-0238">DNA-binding</keyword>
<dbReference type="PANTHER" id="PTHR33375">
    <property type="entry name" value="CHROMOSOME-PARTITIONING PROTEIN PARB-RELATED"/>
    <property type="match status" value="1"/>
</dbReference>
<name>A0A139WQ10_9CYAN</name>
<proteinExistence type="inferred from homology"/>
<dbReference type="Pfam" id="PF02195">
    <property type="entry name" value="ParB_N"/>
    <property type="match status" value="1"/>
</dbReference>
<dbReference type="Proteomes" id="UP000076925">
    <property type="component" value="Unassembled WGS sequence"/>
</dbReference>
<dbReference type="PANTHER" id="PTHR33375:SF7">
    <property type="entry name" value="CHROMOSOME 2-PARTITIONING PROTEIN PARB-RELATED"/>
    <property type="match status" value="1"/>
</dbReference>
<dbReference type="InterPro" id="IPR041468">
    <property type="entry name" value="HTH_ParB/Spo0J"/>
</dbReference>
<sequence length="378" mass="42570">MNPSKNSSNSFYDTAKAYIESSQALNRTIHTAIHQQTDSLRAVLKVLENSNNSTIITFCTQTDKTLNITNTIPITQIKLAPSQPRRYFDSCKLQSLVASIKEVGLLEPIVVRRIEDNKYELIAGERRLKACASAGLENIAVNIIQCDDITANRIRLIENLQREDLNVFEETIGILELLAALLETKQSEIVSILYRMQDEEKGKVTPDVMGNSKSLTIKEVFSKLGKITWQSFVSNRLPVLKLKDDIKEVLSRGELEYTKALAISKIKNDEKRAEVLKQAIDEKLSLSKIKELVEKALLDEPKKKEKPLPSKEDVISRLSRLNKAAKDSDIWDKPKELKELVKALTQIEKLLAGTRIPSEGEGSLIEDNALESQLDEEE</sequence>
<dbReference type="FunFam" id="3.90.1530.30:FF:000001">
    <property type="entry name" value="Chromosome partitioning protein ParB"/>
    <property type="match status" value="1"/>
</dbReference>
<dbReference type="InterPro" id="IPR003115">
    <property type="entry name" value="ParB_N"/>
</dbReference>
<dbReference type="CDD" id="cd16393">
    <property type="entry name" value="SPO0J_N"/>
    <property type="match status" value="1"/>
</dbReference>
<dbReference type="EMBL" id="ANNX02000078">
    <property type="protein sequence ID" value="KYC34521.1"/>
    <property type="molecule type" value="Genomic_DNA"/>
</dbReference>
<dbReference type="InterPro" id="IPR004437">
    <property type="entry name" value="ParB/RepB/Spo0J"/>
</dbReference>
<protein>
    <recommendedName>
        <fullName evidence="4">ParB-like N-terminal domain-containing protein</fullName>
    </recommendedName>
</protein>
<dbReference type="SUPFAM" id="SSF110849">
    <property type="entry name" value="ParB/Sulfiredoxin"/>
    <property type="match status" value="1"/>
</dbReference>
<evidence type="ECO:0000256" key="2">
    <source>
        <dbReference type="ARBA" id="ARBA00023125"/>
    </source>
</evidence>
<dbReference type="SMART" id="SM00470">
    <property type="entry name" value="ParB"/>
    <property type="match status" value="1"/>
</dbReference>
<dbReference type="NCBIfam" id="TIGR00180">
    <property type="entry name" value="parB_part"/>
    <property type="match status" value="1"/>
</dbReference>
<evidence type="ECO:0000256" key="3">
    <source>
        <dbReference type="SAM" id="MobiDB-lite"/>
    </source>
</evidence>
<feature type="region of interest" description="Disordered" evidence="3">
    <location>
        <begin position="358"/>
        <end position="378"/>
    </location>
</feature>
<dbReference type="AlphaFoldDB" id="A0A139WQ10"/>
<comment type="similarity">
    <text evidence="1">Belongs to the ParB family.</text>
</comment>
<accession>A0A139WQ10</accession>
<dbReference type="InterPro" id="IPR036086">
    <property type="entry name" value="ParB/Sulfiredoxin_sf"/>
</dbReference>
<evidence type="ECO:0000259" key="4">
    <source>
        <dbReference type="SMART" id="SM00470"/>
    </source>
</evidence>
<evidence type="ECO:0000313" key="6">
    <source>
        <dbReference type="Proteomes" id="UP000076925"/>
    </source>
</evidence>
<evidence type="ECO:0000256" key="1">
    <source>
        <dbReference type="ARBA" id="ARBA00006295"/>
    </source>
</evidence>